<dbReference type="PANTHER" id="PTHR36932">
    <property type="entry name" value="CAPSULAR POLYSACCHARIDE BIOSYNTHESIS PROTEIN"/>
    <property type="match status" value="1"/>
</dbReference>
<comment type="caution">
    <text evidence="1">The sequence shown here is derived from an EMBL/GenBank/DDBJ whole genome shotgun (WGS) entry which is preliminary data.</text>
</comment>
<keyword evidence="2" id="KW-1185">Reference proteome</keyword>
<dbReference type="Proteomes" id="UP000217771">
    <property type="component" value="Unassembled WGS sequence"/>
</dbReference>
<dbReference type="Gene3D" id="3.40.50.12780">
    <property type="entry name" value="N-terminal domain of ligase-like"/>
    <property type="match status" value="1"/>
</dbReference>
<evidence type="ECO:0008006" key="3">
    <source>
        <dbReference type="Google" id="ProtNLM"/>
    </source>
</evidence>
<reference evidence="1 2" key="1">
    <citation type="submission" date="2017-08" db="EMBL/GenBank/DDBJ databases">
        <title>Halomonas alkalisoli sp. nov., isolated from saline alkaline soil.</title>
        <authorList>
            <person name="Wang D."/>
            <person name="Zhang G."/>
        </authorList>
    </citation>
    <scope>NUCLEOTIDE SEQUENCE [LARGE SCALE GENOMIC DNA]</scope>
    <source>
        <strain evidence="1 2">WRN001</strain>
    </source>
</reference>
<dbReference type="InterPro" id="IPR053158">
    <property type="entry name" value="CapK_Type1_Caps_Biosynth"/>
</dbReference>
<dbReference type="InterPro" id="IPR042099">
    <property type="entry name" value="ANL_N_sf"/>
</dbReference>
<sequence>MKYFGELAGYLSHEPLVQLQAFNADNKADRFKSFKDNVYKFDASSMGDERLTELLEFIERKRAIAVIGYASWLSQLVNFVTNNPSSLAKTKTLKTLIAISEHLHDETRDKVEQHFGAYIVSRYSNEEQGVLAQQLAGNEGFKLNHASYYFEILKLDCDLPAEPGELGRIVVTDLFNYAFPMIRYDTGDTGVISRGEEAEQEYSYLSAIYGRKQDLVFSAGGDPIHPITLSRTLKVYPEIKQWQFIQKTSSRYVVKLNLYRPIDDKVIIDCVKNIFGNEAEVEVEVVSDIPVLASGKRRSVICELEHEG</sequence>
<protein>
    <recommendedName>
        <fullName evidence="3">Phenylacetate-CoA ligase</fullName>
    </recommendedName>
</protein>
<dbReference type="EMBL" id="NSKB01000013">
    <property type="protein sequence ID" value="PAU74198.1"/>
    <property type="molecule type" value="Genomic_DNA"/>
</dbReference>
<name>A0A2A2ENG6_9GAMM</name>
<proteinExistence type="predicted"/>
<dbReference type="SUPFAM" id="SSF56801">
    <property type="entry name" value="Acetyl-CoA synthetase-like"/>
    <property type="match status" value="1"/>
</dbReference>
<gene>
    <name evidence="1" type="ORF">CK498_23625</name>
</gene>
<evidence type="ECO:0000313" key="2">
    <source>
        <dbReference type="Proteomes" id="UP000217771"/>
    </source>
</evidence>
<evidence type="ECO:0000313" key="1">
    <source>
        <dbReference type="EMBL" id="PAU74198.1"/>
    </source>
</evidence>
<organism evidence="1 2">
    <name type="scientific">Halomonas salipaludis</name>
    <dbReference type="NCBI Taxonomy" id="2032625"/>
    <lineage>
        <taxon>Bacteria</taxon>
        <taxon>Pseudomonadati</taxon>
        <taxon>Pseudomonadota</taxon>
        <taxon>Gammaproteobacteria</taxon>
        <taxon>Oceanospirillales</taxon>
        <taxon>Halomonadaceae</taxon>
        <taxon>Halomonas</taxon>
    </lineage>
</organism>
<dbReference type="AlphaFoldDB" id="A0A2A2ENG6"/>
<accession>A0A2A2ENG6</accession>
<dbReference type="PANTHER" id="PTHR36932:SF1">
    <property type="entry name" value="CAPSULAR POLYSACCHARIDE BIOSYNTHESIS PROTEIN"/>
    <property type="match status" value="1"/>
</dbReference>